<dbReference type="SMART" id="SM00736">
    <property type="entry name" value="CADG"/>
    <property type="match status" value="3"/>
</dbReference>
<dbReference type="EMBL" id="CCKQ01002443">
    <property type="protein sequence ID" value="CDW73535.1"/>
    <property type="molecule type" value="Genomic_DNA"/>
</dbReference>
<dbReference type="InterPro" id="IPR011047">
    <property type="entry name" value="Quinoprotein_ADH-like_sf"/>
</dbReference>
<keyword evidence="3" id="KW-1185">Reference proteome</keyword>
<dbReference type="InterPro" id="IPR006644">
    <property type="entry name" value="Cadg"/>
</dbReference>
<dbReference type="PANTHER" id="PTHR42754:SF1">
    <property type="entry name" value="LIPOPROTEIN"/>
    <property type="match status" value="1"/>
</dbReference>
<accession>A0A077ZW94</accession>
<dbReference type="Pfam" id="PF05345">
    <property type="entry name" value="He_PIG"/>
    <property type="match status" value="2"/>
</dbReference>
<dbReference type="SUPFAM" id="SSF49313">
    <property type="entry name" value="Cadherin-like"/>
    <property type="match status" value="6"/>
</dbReference>
<gene>
    <name evidence="2" type="primary">Contig14063.g14997</name>
    <name evidence="2" type="ORF">STYLEM_2516</name>
</gene>
<protein>
    <submittedName>
        <fullName evidence="2">Ig family protein</fullName>
    </submittedName>
</protein>
<evidence type="ECO:0000259" key="1">
    <source>
        <dbReference type="SMART" id="SM00736"/>
    </source>
</evidence>
<dbReference type="SUPFAM" id="SSF50998">
    <property type="entry name" value="Quinoprotein alcohol dehydrogenase-like"/>
    <property type="match status" value="1"/>
</dbReference>
<reference evidence="2 3" key="1">
    <citation type="submission" date="2014-06" db="EMBL/GenBank/DDBJ databases">
        <authorList>
            <person name="Swart Estienne"/>
        </authorList>
    </citation>
    <scope>NUCLEOTIDE SEQUENCE [LARGE SCALE GENOMIC DNA]</scope>
    <source>
        <strain evidence="2 3">130c</strain>
    </source>
</reference>
<feature type="domain" description="Dystroglycan-type cadherin-like" evidence="1">
    <location>
        <begin position="1051"/>
        <end position="1150"/>
    </location>
</feature>
<proteinExistence type="predicted"/>
<evidence type="ECO:0000313" key="2">
    <source>
        <dbReference type="EMBL" id="CDW73535.1"/>
    </source>
</evidence>
<dbReference type="PANTHER" id="PTHR42754">
    <property type="entry name" value="ENDOGLUCANASE"/>
    <property type="match status" value="1"/>
</dbReference>
<dbReference type="InterPro" id="IPR013783">
    <property type="entry name" value="Ig-like_fold"/>
</dbReference>
<evidence type="ECO:0000313" key="3">
    <source>
        <dbReference type="Proteomes" id="UP000039865"/>
    </source>
</evidence>
<dbReference type="OrthoDB" id="5990676at2759"/>
<dbReference type="GO" id="GO:0005509">
    <property type="term" value="F:calcium ion binding"/>
    <property type="evidence" value="ECO:0007669"/>
    <property type="project" value="InterPro"/>
</dbReference>
<organism evidence="2 3">
    <name type="scientific">Stylonychia lemnae</name>
    <name type="common">Ciliate</name>
    <dbReference type="NCBI Taxonomy" id="5949"/>
    <lineage>
        <taxon>Eukaryota</taxon>
        <taxon>Sar</taxon>
        <taxon>Alveolata</taxon>
        <taxon>Ciliophora</taxon>
        <taxon>Intramacronucleata</taxon>
        <taxon>Spirotrichea</taxon>
        <taxon>Stichotrichia</taxon>
        <taxon>Sporadotrichida</taxon>
        <taxon>Oxytrichidae</taxon>
        <taxon>Stylonychinae</taxon>
        <taxon>Stylonychia</taxon>
    </lineage>
</organism>
<dbReference type="GO" id="GO:0016020">
    <property type="term" value="C:membrane"/>
    <property type="evidence" value="ECO:0007669"/>
    <property type="project" value="InterPro"/>
</dbReference>
<feature type="domain" description="Dystroglycan-type cadherin-like" evidence="1">
    <location>
        <begin position="742"/>
        <end position="843"/>
    </location>
</feature>
<dbReference type="Gene3D" id="2.60.40.10">
    <property type="entry name" value="Immunoglobulins"/>
    <property type="match status" value="4"/>
</dbReference>
<sequence length="1332" mass="151181">MKTNKNIRIIGSLKESEQQDLQIQQTKRNLVQCNAAPTFYLLTYTHDDYQNTYNNAVTSDPVTDDIFVLGTYNFYSCLSSGSYKSDCILQKFSPYGDRIYMRTFGLNQNTDDTCAQIKMSVDKYLYVVGSSNNQNTGDYDATFWKINPLTSNMVWAKRLHKGADYGYDLEIQDDGGVIYFTGQTTGFEPNWDSFIIKLDDKGNQLWLRAWASSTWESILAMSLSLMGKYIYLAGSTSAYFDGSSHGMQDAMLMKLHRNGDYQWGLYEGNDGVHDFYRQIASAKDDQFTIACGTRNINNGGTDQRVLITRYSPDGTRTHSFEYGKISLEYIIIGQSTNTIEGLSCALSIEEKTITIVGWTKIAHLYQGIKLNCQPYSKIDYPDQMVIRVSSSDLSYIIGRQFDVPYAHDNRIINVHITSSQYLIIVGREDYGECRQFHFLVKLNYQENILAIMELAIMGMIKIVDIKTVGAYSEVTLPTAYYKDQVLSRLSLVSDLEIKDIDVCTCTQPCQDSSNNYYRLKTLTTGSLVPGDIDDIIVELGETKSVQLTQWCSISYTSPSYTFDILDSLGVSISSSAFYSAFITFTDTSPSTQRTLTLTPTLATQVGTYYLNMKATIAENSGHKSGKYFRVIIQDPEKPLYIKNYPADQKPIVGKLYSLDFSNTFSQTCSSWRLEQLIISAFTAGLPTWLFFDVETSILAGIPLKSDYTGVENPFYLKITCYDDQARNNSVSVQFTITNNQPSILQTIPSQILQVGRLYDYQIPSDYVTDIDGHQLTYNAILDSSDPLPDWLFFDKTTGRFFGFPQSQVSAHTLYTIILTLQDNYGGQVQTSFSLILNEAPTINNGGIPESTLFVYNGQGSIFVDLSKYFKDTDLDQLYYQIEQTNYMDIPSFIIFDQITGILNITQIQTIGGIYRLRMTASDTYQSVCSQNFQIIFNTLPQATPETVIARAYLDRPFAFQFNTSHLWDYNDNYEDMTITASMYDVIKGAIIPAWLQFAPFNQMFYGTAFKLPKDDGYSGNTLSFTVKAVDQYGSSASFRIDIIVIENHYPVVTKNFTNLSLFSMANFVIDISSHFYDEDDDLITYYISDITAPLDQLPNWILWDAQNLRLVGSALNYANNVTLLVRCIDIVGFEVNTTFTIETKLPRSNPKSLSPQVYKGISNMTYYLNEYIEIILPLNIFKDPYGSSLSYAVQKYNKTQDQSDFYDWLSFNSENRTINGLAKEIGEYQIKVEAQNYDGRVNSTNFFILVKEDPLINESRIKIAIVSIIGFLAILVIGTKMLDDAISINQKANAIKKVEFERFQKYQQREDNFTFPPNPVINTRIEPISKSQ</sequence>
<dbReference type="Proteomes" id="UP000039865">
    <property type="component" value="Unassembled WGS sequence"/>
</dbReference>
<dbReference type="InParanoid" id="A0A077ZW94"/>
<dbReference type="InterPro" id="IPR015919">
    <property type="entry name" value="Cadherin-like_sf"/>
</dbReference>
<name>A0A077ZW94_STYLE</name>
<feature type="domain" description="Dystroglycan-type cadherin-like" evidence="1">
    <location>
        <begin position="1156"/>
        <end position="1257"/>
    </location>
</feature>